<feature type="region of interest" description="Disordered" evidence="2">
    <location>
        <begin position="518"/>
        <end position="557"/>
    </location>
</feature>
<feature type="region of interest" description="Disordered" evidence="2">
    <location>
        <begin position="361"/>
        <end position="395"/>
    </location>
</feature>
<evidence type="ECO:0000313" key="3">
    <source>
        <dbReference type="Ensembl" id="ENSCPVP00000000990.2"/>
    </source>
</evidence>
<dbReference type="PANTHER" id="PTHR14516">
    <property type="entry name" value="1-PYRROLINE-5-CARBOXYLATE DEHYDROGENASE FAMILY MEMBER"/>
    <property type="match status" value="1"/>
</dbReference>
<reference evidence="3" key="1">
    <citation type="submission" date="2020-02" db="EMBL/GenBank/DDBJ databases">
        <authorList>
            <person name="Enbody D E."/>
            <person name="Pettersson E M."/>
        </authorList>
    </citation>
    <scope>NUCLEOTIDE SEQUENCE [LARGE SCALE GENOMIC DNA]</scope>
</reference>
<evidence type="ECO:0000256" key="1">
    <source>
        <dbReference type="SAM" id="Coils"/>
    </source>
</evidence>
<feature type="coiled-coil region" evidence="1">
    <location>
        <begin position="70"/>
        <end position="97"/>
    </location>
</feature>
<dbReference type="Proteomes" id="UP000694382">
    <property type="component" value="Chromosome 1"/>
</dbReference>
<dbReference type="Gene3D" id="1.20.5.170">
    <property type="match status" value="1"/>
</dbReference>
<feature type="region of interest" description="Disordered" evidence="2">
    <location>
        <begin position="133"/>
        <end position="156"/>
    </location>
</feature>
<keyword evidence="4" id="KW-1185">Reference proteome</keyword>
<dbReference type="InterPro" id="IPR039008">
    <property type="entry name" value="IF_rod_dom"/>
</dbReference>
<keyword evidence="1" id="KW-0175">Coiled coil</keyword>
<evidence type="ECO:0000256" key="2">
    <source>
        <dbReference type="SAM" id="MobiDB-lite"/>
    </source>
</evidence>
<dbReference type="Ensembl" id="ENSCPVT00000001036.2">
    <property type="protein sequence ID" value="ENSCPVP00000000990.2"/>
    <property type="gene ID" value="ENSCPVG00000000759.2"/>
</dbReference>
<feature type="region of interest" description="Disordered" evidence="2">
    <location>
        <begin position="18"/>
        <end position="45"/>
    </location>
</feature>
<proteinExistence type="predicted"/>
<dbReference type="SUPFAM" id="SSF64593">
    <property type="entry name" value="Intermediate filament protein, coiled coil region"/>
    <property type="match status" value="1"/>
</dbReference>
<feature type="compositionally biased region" description="Basic and acidic residues" evidence="2">
    <location>
        <begin position="548"/>
        <end position="557"/>
    </location>
</feature>
<reference evidence="3" key="2">
    <citation type="submission" date="2025-08" db="UniProtKB">
        <authorList>
            <consortium name="Ensembl"/>
        </authorList>
    </citation>
    <scope>IDENTIFICATION</scope>
</reference>
<feature type="coiled-coil region" evidence="1">
    <location>
        <begin position="469"/>
        <end position="496"/>
    </location>
</feature>
<evidence type="ECO:0000313" key="4">
    <source>
        <dbReference type="Proteomes" id="UP000694382"/>
    </source>
</evidence>
<dbReference type="PANTHER" id="PTHR14516:SF2">
    <property type="entry name" value="NON-HOMOLOGOUS END JOINING FACTOR IFFO1"/>
    <property type="match status" value="1"/>
</dbReference>
<reference evidence="3" key="3">
    <citation type="submission" date="2025-09" db="UniProtKB">
        <authorList>
            <consortium name="Ensembl"/>
        </authorList>
    </citation>
    <scope>IDENTIFICATION</scope>
</reference>
<organism evidence="3 4">
    <name type="scientific">Geospiza parvula</name>
    <name type="common">Small tree-finch</name>
    <name type="synonym">Camarhynchus parvulus</name>
    <dbReference type="NCBI Taxonomy" id="87175"/>
    <lineage>
        <taxon>Eukaryota</taxon>
        <taxon>Metazoa</taxon>
        <taxon>Chordata</taxon>
        <taxon>Craniata</taxon>
        <taxon>Vertebrata</taxon>
        <taxon>Euteleostomi</taxon>
        <taxon>Archelosauria</taxon>
        <taxon>Archosauria</taxon>
        <taxon>Dinosauria</taxon>
        <taxon>Saurischia</taxon>
        <taxon>Theropoda</taxon>
        <taxon>Coelurosauria</taxon>
        <taxon>Aves</taxon>
        <taxon>Neognathae</taxon>
        <taxon>Neoaves</taxon>
        <taxon>Telluraves</taxon>
        <taxon>Australaves</taxon>
        <taxon>Passeriformes</taxon>
        <taxon>Thraupidae</taxon>
        <taxon>Camarhynchus</taxon>
    </lineage>
</organism>
<dbReference type="PROSITE" id="PS51842">
    <property type="entry name" value="IF_ROD_2"/>
    <property type="match status" value="1"/>
</dbReference>
<accession>A0A8U8APN0</accession>
<protein>
    <submittedName>
        <fullName evidence="3">Uncharacterized protein</fullName>
    </submittedName>
</protein>
<dbReference type="AlphaFoldDB" id="A0A8C3M4J6"/>
<accession>A0A8C3M4J6</accession>
<name>A0A8C3M4J6_GEOPR</name>
<sequence length="557" mass="61932">MNPLFGPNLFLLPQEQQGLAGPELPPPPPAAEPLGGEPPAGPFPAPPAAMALRNDLGSNISVLKTLNLRFRCFLAKVHELERRNRQLEKQLQQALEEGAGGRGPPRRDQAVQTGFVGPIRTLGLGLGPGLGLGSARTLGSPGSRPGGPGQPSAYSAGSRFMPGTIWSFSQARRLGPGPETTLVQGPGVSWVHPDGVGVQIDTITPEIRALYNVLAKVKRERDEYKRRWEEEYTVRVQLQDRVTELQEVSLAVPPAPAPRLPHTGADLHVSLALAQEAQEAEACQEELAVKVEQLKAELVVFKGLMSNNITELDTKIQEKAMKVDMDICRRIDITAKLCDVAQQRNCEDMIKMFQVPASVGRKRERRQVSDEDTSLSESDASRKPDEEEEDETTAMSINEEMQRMLNQLREYDFEDDCDSLTWEETEETLLLWEDFSGYAIAAAEVQGEQQDDSLEKVIKDTESLFKSREKEYQETIDQIELELATAKNDMNRHLHEYMEMCSMKRGLDVQMETCRRLITQSGDRKSPAFTPTSNSESAPNEESEESDRDPPSDASIR</sequence>
<dbReference type="SMART" id="SM01391">
    <property type="entry name" value="Filament"/>
    <property type="match status" value="1"/>
</dbReference>